<evidence type="ECO:0000256" key="4">
    <source>
        <dbReference type="ARBA" id="ARBA00022553"/>
    </source>
</evidence>
<evidence type="ECO:0000256" key="5">
    <source>
        <dbReference type="ARBA" id="ARBA00022692"/>
    </source>
</evidence>
<keyword evidence="3" id="KW-1003">Cell membrane</keyword>
<feature type="transmembrane region" description="Helical" evidence="16">
    <location>
        <begin position="132"/>
        <end position="156"/>
    </location>
</feature>
<feature type="transmembrane region" description="Helical" evidence="16">
    <location>
        <begin position="20"/>
        <end position="42"/>
    </location>
</feature>
<dbReference type="Proteomes" id="UP000695022">
    <property type="component" value="Unplaced"/>
</dbReference>
<evidence type="ECO:0000256" key="8">
    <source>
        <dbReference type="ARBA" id="ARBA00022837"/>
    </source>
</evidence>
<evidence type="ECO:0000256" key="2">
    <source>
        <dbReference type="ARBA" id="ARBA00004651"/>
    </source>
</evidence>
<dbReference type="InterPro" id="IPR052214">
    <property type="entry name" value="DAG_Lipase-Related"/>
</dbReference>
<dbReference type="Gene3D" id="3.40.50.1820">
    <property type="entry name" value="alpha/beta hydrolase"/>
    <property type="match status" value="1"/>
</dbReference>
<dbReference type="PANTHER" id="PTHR45792">
    <property type="entry name" value="DIACYLGLYCEROL LIPASE HOMOLOG-RELATED"/>
    <property type="match status" value="1"/>
</dbReference>
<dbReference type="RefSeq" id="XP_014672368.1">
    <property type="nucleotide sequence ID" value="XM_014816882.1"/>
</dbReference>
<dbReference type="InterPro" id="IPR029058">
    <property type="entry name" value="AB_hydrolase_fold"/>
</dbReference>
<keyword evidence="11" id="KW-0443">Lipid metabolism</keyword>
<feature type="domain" description="Fungal lipase-type" evidence="17">
    <location>
        <begin position="447"/>
        <end position="581"/>
    </location>
</feature>
<evidence type="ECO:0000256" key="15">
    <source>
        <dbReference type="SAM" id="MobiDB-lite"/>
    </source>
</evidence>
<evidence type="ECO:0000256" key="9">
    <source>
        <dbReference type="ARBA" id="ARBA00022963"/>
    </source>
</evidence>
<dbReference type="PANTHER" id="PTHR45792:SF2">
    <property type="entry name" value="DIACYLGLYCEROL LIPASE-BETA"/>
    <property type="match status" value="1"/>
</dbReference>
<proteinExistence type="predicted"/>
<evidence type="ECO:0000256" key="6">
    <source>
        <dbReference type="ARBA" id="ARBA00022723"/>
    </source>
</evidence>
<evidence type="ECO:0000256" key="11">
    <source>
        <dbReference type="ARBA" id="ARBA00023098"/>
    </source>
</evidence>
<evidence type="ECO:0000256" key="14">
    <source>
        <dbReference type="ARBA" id="ARBA00026104"/>
    </source>
</evidence>
<feature type="region of interest" description="Disordered" evidence="15">
    <location>
        <begin position="627"/>
        <end position="656"/>
    </location>
</feature>
<keyword evidence="12 16" id="KW-0472">Membrane</keyword>
<evidence type="ECO:0000256" key="1">
    <source>
        <dbReference type="ARBA" id="ARBA00001913"/>
    </source>
</evidence>
<keyword evidence="4" id="KW-0597">Phosphoprotein</keyword>
<keyword evidence="7" id="KW-0378">Hydrolase</keyword>
<evidence type="ECO:0000256" key="7">
    <source>
        <dbReference type="ARBA" id="ARBA00022801"/>
    </source>
</evidence>
<keyword evidence="10 16" id="KW-1133">Transmembrane helix</keyword>
<feature type="region of interest" description="Disordered" evidence="15">
    <location>
        <begin position="257"/>
        <end position="296"/>
    </location>
</feature>
<comment type="subcellular location">
    <subcellularLocation>
        <location evidence="2">Cell membrane</location>
        <topology evidence="2">Multi-pass membrane protein</topology>
    </subcellularLocation>
</comment>
<comment type="catalytic activity">
    <reaction evidence="13">
        <text>a 1,2-diacyl-sn-glycerol + H2O = a 2-acylglycerol + a fatty acid + H(+)</text>
        <dbReference type="Rhea" id="RHEA:33275"/>
        <dbReference type="ChEBI" id="CHEBI:15377"/>
        <dbReference type="ChEBI" id="CHEBI:15378"/>
        <dbReference type="ChEBI" id="CHEBI:17389"/>
        <dbReference type="ChEBI" id="CHEBI:17815"/>
        <dbReference type="ChEBI" id="CHEBI:28868"/>
        <dbReference type="EC" id="3.1.1.116"/>
    </reaction>
    <physiologicalReaction direction="left-to-right" evidence="13">
        <dbReference type="Rhea" id="RHEA:33276"/>
    </physiologicalReaction>
</comment>
<evidence type="ECO:0000256" key="3">
    <source>
        <dbReference type="ARBA" id="ARBA00022475"/>
    </source>
</evidence>
<keyword evidence="9" id="KW-0442">Lipid degradation</keyword>
<name>A0ABM1EJJ7_PRICU</name>
<feature type="transmembrane region" description="Helical" evidence="16">
    <location>
        <begin position="98"/>
        <end position="120"/>
    </location>
</feature>
<dbReference type="Pfam" id="PF01764">
    <property type="entry name" value="Lipase_3"/>
    <property type="match status" value="1"/>
</dbReference>
<evidence type="ECO:0000259" key="17">
    <source>
        <dbReference type="Pfam" id="PF01764"/>
    </source>
</evidence>
<accession>A0ABM1EJJ7</accession>
<gene>
    <name evidence="19" type="primary">LOC106812884</name>
</gene>
<evidence type="ECO:0000256" key="12">
    <source>
        <dbReference type="ARBA" id="ARBA00023136"/>
    </source>
</evidence>
<organism evidence="18 19">
    <name type="scientific">Priapulus caudatus</name>
    <name type="common">Priapulid worm</name>
    <dbReference type="NCBI Taxonomy" id="37621"/>
    <lineage>
        <taxon>Eukaryota</taxon>
        <taxon>Metazoa</taxon>
        <taxon>Ecdysozoa</taxon>
        <taxon>Scalidophora</taxon>
        <taxon>Priapulida</taxon>
        <taxon>Priapulimorpha</taxon>
        <taxon>Priapulimorphida</taxon>
        <taxon>Priapulidae</taxon>
        <taxon>Priapulus</taxon>
    </lineage>
</organism>
<keyword evidence="5 16" id="KW-0812">Transmembrane</keyword>
<dbReference type="CDD" id="cd00519">
    <property type="entry name" value="Lipase_3"/>
    <property type="match status" value="1"/>
</dbReference>
<comment type="cofactor">
    <cofactor evidence="1">
        <name>Ca(2+)</name>
        <dbReference type="ChEBI" id="CHEBI:29108"/>
    </cofactor>
</comment>
<feature type="transmembrane region" description="Helical" evidence="16">
    <location>
        <begin position="54"/>
        <end position="78"/>
    </location>
</feature>
<dbReference type="EC" id="3.1.1.116" evidence="14"/>
<evidence type="ECO:0000313" key="19">
    <source>
        <dbReference type="RefSeq" id="XP_014672368.1"/>
    </source>
</evidence>
<keyword evidence="18" id="KW-1185">Reference proteome</keyword>
<protein>
    <recommendedName>
        <fullName evidence="14">sn-1-specific diacylglycerol lipase</fullName>
        <ecNumber evidence="14">3.1.1.116</ecNumber>
    </recommendedName>
</protein>
<reference evidence="19" key="1">
    <citation type="submission" date="2025-08" db="UniProtKB">
        <authorList>
            <consortium name="RefSeq"/>
        </authorList>
    </citation>
    <scope>IDENTIFICATION</scope>
</reference>
<evidence type="ECO:0000313" key="18">
    <source>
        <dbReference type="Proteomes" id="UP000695022"/>
    </source>
</evidence>
<evidence type="ECO:0000256" key="16">
    <source>
        <dbReference type="SAM" id="Phobius"/>
    </source>
</evidence>
<sequence length="753" mass="81998">MPGLVVFGRRWMIGSDDLVFPALVEILVRITWLMAIVIVVAIHHSNLYCSGGNLLYIYLLGTIILNPLVILLCLALAYSSARGTITSSWTRHRVAPLLYVRMLLFVPEIAWSIIGVYWAFDESIGCERPVVKIIKATAISSLCLVLIFLVVMAIIFDPLGAMSLNPPRPRSRSSSCVSQSSEHLYRHEAAKVWETRCRLLCCCAGNDEHSKAAFSDIAKLFATFFEGVDLVPSDIAAGLVLLQIQQEKQKRWNTIQAKRTAAAASRSEPSVQRPLRGDPAQIQDGGTDAGLSASTSPEGAAVAASGVDVGLSASTSAGAAPEGAAVAAEGASGVDVRPGASTAPKEWMNVRNATHFVKFALGVYGWPLYAYMHPVMGWFRLWGKIRCCSCVRQSSAVDDNCVGCNMAAIRKQTGLRDEHIIHASFHNRTYEVAFFVAVDEETESIILSIRGTLSLGDALTDLSAESCSMSMDVDGDPQTPGRAHKGILRSAQYVKAMLEQQHLLETAFQGREHYTLVVMGHSLGGGCASILACLLRPAHPRLQCFAYSPPGGLLNMAATIESQEYVCSVVLGKDLVPRLSIHAMEDLKFKVLTAVHDCDRPKYRILMRGVWYAIFGMPTLDVAVMETDSEPTSGGTSPRRPLLGSREETRSRSGSTVEEALRDSFMKISEARFCQEKMLLPGKIMYITEASPGGRFFGSPVYQVTWAGTQTFQEVIFSPKMVTDHLPDVVLRALSQLNEANTEPLPSATAPAY</sequence>
<dbReference type="InterPro" id="IPR002921">
    <property type="entry name" value="Fungal_lipase-type"/>
</dbReference>
<evidence type="ECO:0000256" key="10">
    <source>
        <dbReference type="ARBA" id="ARBA00022989"/>
    </source>
</evidence>
<dbReference type="SUPFAM" id="SSF53474">
    <property type="entry name" value="alpha/beta-Hydrolases"/>
    <property type="match status" value="1"/>
</dbReference>
<keyword evidence="6" id="KW-0479">Metal-binding</keyword>
<evidence type="ECO:0000256" key="13">
    <source>
        <dbReference type="ARBA" id="ARBA00024531"/>
    </source>
</evidence>
<dbReference type="GeneID" id="106812884"/>
<keyword evidence="8" id="KW-0106">Calcium</keyword>